<dbReference type="EMBL" id="JAUEPT010000028">
    <property type="protein sequence ID" value="KAK0441958.1"/>
    <property type="molecule type" value="Genomic_DNA"/>
</dbReference>
<reference evidence="1" key="1">
    <citation type="submission" date="2023-06" db="EMBL/GenBank/DDBJ databases">
        <authorList>
            <consortium name="Lawrence Berkeley National Laboratory"/>
            <person name="Ahrendt S."/>
            <person name="Sahu N."/>
            <person name="Indic B."/>
            <person name="Wong-Bajracharya J."/>
            <person name="Merenyi Z."/>
            <person name="Ke H.-M."/>
            <person name="Monk M."/>
            <person name="Kocsube S."/>
            <person name="Drula E."/>
            <person name="Lipzen A."/>
            <person name="Balint B."/>
            <person name="Henrissat B."/>
            <person name="Andreopoulos B."/>
            <person name="Martin F.M."/>
            <person name="Harder C.B."/>
            <person name="Rigling D."/>
            <person name="Ford K.L."/>
            <person name="Foster G.D."/>
            <person name="Pangilinan J."/>
            <person name="Papanicolaou A."/>
            <person name="Barry K."/>
            <person name="LaButti K."/>
            <person name="Viragh M."/>
            <person name="Koriabine M."/>
            <person name="Yan M."/>
            <person name="Riley R."/>
            <person name="Champramary S."/>
            <person name="Plett K.L."/>
            <person name="Tsai I.J."/>
            <person name="Slot J."/>
            <person name="Sipos G."/>
            <person name="Plett J."/>
            <person name="Nagy L.G."/>
            <person name="Grigoriev I.V."/>
        </authorList>
    </citation>
    <scope>NUCLEOTIDE SEQUENCE</scope>
    <source>
        <strain evidence="1">FPL87.14</strain>
    </source>
</reference>
<dbReference type="AlphaFoldDB" id="A0AA39JK51"/>
<evidence type="ECO:0000313" key="2">
    <source>
        <dbReference type="Proteomes" id="UP001175226"/>
    </source>
</evidence>
<protein>
    <submittedName>
        <fullName evidence="1">Uncharacterized protein</fullName>
    </submittedName>
</protein>
<name>A0AA39JK51_9AGAR</name>
<organism evidence="1 2">
    <name type="scientific">Armillaria borealis</name>
    <dbReference type="NCBI Taxonomy" id="47425"/>
    <lineage>
        <taxon>Eukaryota</taxon>
        <taxon>Fungi</taxon>
        <taxon>Dikarya</taxon>
        <taxon>Basidiomycota</taxon>
        <taxon>Agaricomycotina</taxon>
        <taxon>Agaricomycetes</taxon>
        <taxon>Agaricomycetidae</taxon>
        <taxon>Agaricales</taxon>
        <taxon>Marasmiineae</taxon>
        <taxon>Physalacriaceae</taxon>
        <taxon>Armillaria</taxon>
    </lineage>
</organism>
<sequence length="97" mass="11202">MLRKLDGLQDKKYAGYCLEVINPSEKDSKYYTVHIRPVQQGLTKPHPRKPQHARPAMCVPVLRATAHPRSREPLQVSKPLPWNDCYHPTCYNTCVAY</sequence>
<dbReference type="Proteomes" id="UP001175226">
    <property type="component" value="Unassembled WGS sequence"/>
</dbReference>
<evidence type="ECO:0000313" key="1">
    <source>
        <dbReference type="EMBL" id="KAK0441958.1"/>
    </source>
</evidence>
<gene>
    <name evidence="1" type="ORF">EV421DRAFT_1811052</name>
</gene>
<keyword evidence="2" id="KW-1185">Reference proteome</keyword>
<accession>A0AA39JK51</accession>
<proteinExistence type="predicted"/>
<comment type="caution">
    <text evidence="1">The sequence shown here is derived from an EMBL/GenBank/DDBJ whole genome shotgun (WGS) entry which is preliminary data.</text>
</comment>